<accession>A0A975AZ90</accession>
<name>A0A975AZ90_9BACT</name>
<dbReference type="EMBL" id="CP046072">
    <property type="protein sequence ID" value="QSZ41327.1"/>
    <property type="molecule type" value="Genomic_DNA"/>
</dbReference>
<dbReference type="InterPro" id="IPR037226">
    <property type="entry name" value="CAC2185-like_sf"/>
</dbReference>
<organism evidence="1 2">
    <name type="scientific">Sulfurimonas aquatica</name>
    <dbReference type="NCBI Taxonomy" id="2672570"/>
    <lineage>
        <taxon>Bacteria</taxon>
        <taxon>Pseudomonadati</taxon>
        <taxon>Campylobacterota</taxon>
        <taxon>Epsilonproteobacteria</taxon>
        <taxon>Campylobacterales</taxon>
        <taxon>Sulfurimonadaceae</taxon>
        <taxon>Sulfurimonas</taxon>
    </lineage>
</organism>
<proteinExistence type="predicted"/>
<dbReference type="InterPro" id="IPR015037">
    <property type="entry name" value="DUF1919"/>
</dbReference>
<reference evidence="1" key="2">
    <citation type="submission" date="2021-04" db="EMBL/GenBank/DDBJ databases">
        <title>Isolation and characterization of a novel species of the genus Sulfurimonas.</title>
        <authorList>
            <person name="Fukui M."/>
        </authorList>
    </citation>
    <scope>NUCLEOTIDE SEQUENCE</scope>
    <source>
        <strain evidence="1">H1576</strain>
    </source>
</reference>
<gene>
    <name evidence="1" type="ORF">GJV85_04140</name>
</gene>
<keyword evidence="2" id="KW-1185">Reference proteome</keyword>
<dbReference type="Pfam" id="PF08942">
    <property type="entry name" value="DUF1919"/>
    <property type="match status" value="1"/>
</dbReference>
<dbReference type="SUPFAM" id="SSF142795">
    <property type="entry name" value="CAC2185-like"/>
    <property type="match status" value="1"/>
</dbReference>
<dbReference type="KEGG" id="saqt:GJV85_04140"/>
<dbReference type="AlphaFoldDB" id="A0A975AZ90"/>
<dbReference type="Proteomes" id="UP000671852">
    <property type="component" value="Chromosome"/>
</dbReference>
<evidence type="ECO:0000313" key="1">
    <source>
        <dbReference type="EMBL" id="QSZ41327.1"/>
    </source>
</evidence>
<evidence type="ECO:0000313" key="2">
    <source>
        <dbReference type="Proteomes" id="UP000671852"/>
    </source>
</evidence>
<reference evidence="1" key="1">
    <citation type="submission" date="2019-11" db="EMBL/GenBank/DDBJ databases">
        <authorList>
            <person name="Kojima H."/>
        </authorList>
    </citation>
    <scope>NUCLEOTIDE SEQUENCE</scope>
    <source>
        <strain evidence="1">H1576</strain>
    </source>
</reference>
<sequence length="217" mass="26017">MVKIKFARNIEKYIKSKINRLFINKDDFTIISNNCWGTFIYKKYAIPYQSPFVNLVVFAPDYIELLENFSLEVLHKLSFIEHKDSKHKDELINIGIYETNYPIGILDNKYELHFIHYESKEDAENKWRKRIERINLNKLIFKFSDGDKFESSMAARFDKLKFRNKVCFTSEEYKGLNSVITLKKFKNKGRVRDEWKNSRKEFNPTVFINNIIVNDDL</sequence>
<protein>
    <submittedName>
        <fullName evidence="1">DUF1919 domain-containing protein</fullName>
    </submittedName>
</protein>